<evidence type="ECO:0000313" key="2">
    <source>
        <dbReference type="Proteomes" id="UP000195667"/>
    </source>
</evidence>
<keyword evidence="2" id="KW-1185">Reference proteome</keyword>
<organism evidence="1 2">
    <name type="scientific">Crenothrix polyspora</name>
    <dbReference type="NCBI Taxonomy" id="360316"/>
    <lineage>
        <taxon>Bacteria</taxon>
        <taxon>Pseudomonadati</taxon>
        <taxon>Pseudomonadota</taxon>
        <taxon>Gammaproteobacteria</taxon>
        <taxon>Methylococcales</taxon>
        <taxon>Crenotrichaceae</taxon>
        <taxon>Crenothrix</taxon>
    </lineage>
</organism>
<sequence>MQTFMIVLKMKIWMNSDRVLLFSISLKMTDNAASPIIIDCTYELNVSVKS</sequence>
<dbReference type="EMBL" id="FUKI01000172">
    <property type="protein sequence ID" value="SJM96534.1"/>
    <property type="molecule type" value="Genomic_DNA"/>
</dbReference>
<name>A0A1R4HJX9_9GAMM</name>
<dbReference type="Proteomes" id="UP000195667">
    <property type="component" value="Unassembled WGS sequence"/>
</dbReference>
<accession>A0A1R4HJX9</accession>
<evidence type="ECO:0000313" key="1">
    <source>
        <dbReference type="EMBL" id="SJM96534.1"/>
    </source>
</evidence>
<gene>
    <name evidence="1" type="ORF">CRENPOLYSF1_910001</name>
</gene>
<protein>
    <submittedName>
        <fullName evidence="1">Uncharacterized protein</fullName>
    </submittedName>
</protein>
<proteinExistence type="predicted"/>
<reference evidence="2" key="1">
    <citation type="submission" date="2017-02" db="EMBL/GenBank/DDBJ databases">
        <authorList>
            <person name="Daims H."/>
        </authorList>
    </citation>
    <scope>NUCLEOTIDE SEQUENCE [LARGE SCALE GENOMIC DNA]</scope>
</reference>
<dbReference type="AlphaFoldDB" id="A0A1R4HJX9"/>